<keyword evidence="2" id="KW-0408">Iron</keyword>
<dbReference type="InterPro" id="IPR017701">
    <property type="entry name" value="Se_rdtase_YgfK"/>
</dbReference>
<accession>A0A212KGP7</accession>
<dbReference type="Gene3D" id="3.40.50.720">
    <property type="entry name" value="NAD(P)-binding Rossmann-like Domain"/>
    <property type="match status" value="1"/>
</dbReference>
<organism evidence="5">
    <name type="scientific">uncultured Eubacteriales bacterium</name>
    <dbReference type="NCBI Taxonomy" id="172733"/>
    <lineage>
        <taxon>Bacteria</taxon>
        <taxon>Bacillati</taxon>
        <taxon>Bacillota</taxon>
        <taxon>Clostridia</taxon>
        <taxon>Eubacteriales</taxon>
        <taxon>environmental samples</taxon>
    </lineage>
</organism>
<dbReference type="InterPro" id="IPR017896">
    <property type="entry name" value="4Fe4S_Fe-S-bd"/>
</dbReference>
<dbReference type="GO" id="GO:0046872">
    <property type="term" value="F:metal ion binding"/>
    <property type="evidence" value="ECO:0007669"/>
    <property type="project" value="UniProtKB-KW"/>
</dbReference>
<evidence type="ECO:0000313" key="5">
    <source>
        <dbReference type="EMBL" id="SBW10916.1"/>
    </source>
</evidence>
<dbReference type="SUPFAM" id="SSF54862">
    <property type="entry name" value="4Fe-4S ferredoxins"/>
    <property type="match status" value="1"/>
</dbReference>
<dbReference type="InterPro" id="IPR028261">
    <property type="entry name" value="DPD_II"/>
</dbReference>
<dbReference type="Gene3D" id="1.10.1060.10">
    <property type="entry name" value="Alpha-helical ferredoxin"/>
    <property type="match status" value="1"/>
</dbReference>
<dbReference type="PANTHER" id="PTHR42783:SF3">
    <property type="entry name" value="GLUTAMATE SYNTHASE [NADPH] SMALL CHAIN-RELATED"/>
    <property type="match status" value="1"/>
</dbReference>
<dbReference type="NCBIfam" id="TIGR03315">
    <property type="entry name" value="Se_ygfK"/>
    <property type="match status" value="1"/>
</dbReference>
<dbReference type="GO" id="GO:0016491">
    <property type="term" value="F:oxidoreductase activity"/>
    <property type="evidence" value="ECO:0007669"/>
    <property type="project" value="InterPro"/>
</dbReference>
<keyword evidence="3" id="KW-0411">Iron-sulfur</keyword>
<protein>
    <submittedName>
        <fullName evidence="5">Putative oxidoreductase, Fe-S subunit</fullName>
    </submittedName>
</protein>
<gene>
    <name evidence="5" type="primary">ygfK</name>
    <name evidence="5" type="ORF">KL86CLO1_13101</name>
</gene>
<keyword evidence="1" id="KW-0479">Metal-binding</keyword>
<sequence length="999" mass="109068">MSDIMRPIPFNQLISWVLNEYRGHGSIFGVAKLVKHTDGKALPIFKEKIESPFGPAAGPNTQLAQNIIASYVAGSRFFELKTVQIMDGEELAKCVAKPCITAGDECYNCEWSTELYVPQAYDEYVKAWFACKLLAKELGLGDPDGFVFNMSVGYDLAGIKSDKIDKYIEGMKDASGSVVWAECMDWTLANLDCFEHVDVAYVKAISPKVSDSITESTLHGCPPDEIERIASYLITEKNLNTYVKCNPTLLGYEFARKTLDDLGYDYIQFDDHHFKEDLQREDAFPMFRRLIDLTKSKGLEFGVKLTNTFPVDVAAGELPSEEMYMSGRSLYPLTISLAAIISKEFEGKLRISYSGGADFGNIEDLFSAGIWPITMATTVLKPGGYERFSQIGETLTGKGGDAFTGVDAAKVAALAEAAKSGERYTKPIKPLPQRKMNKPLPLIDCFDAPCRESCPIHQDIPAYLKRAGEGKYDEALSVILQRNALPFITGTICPHPCGQKCMRNYYEDTVHIREVKLESAAQGFAEVLSTMKPKTPQTGKKVAIVGGGPAGIAAAFFLAREGVDVTVFERKSTPGGIVRHVVPEFRITAGAVDRDVDFAKAMGAKFELGAEVKSAEELKAKGYTHVILATGAWIPGSAGLQYGEEMNVIHFLEQARSAPEKLNLGKDVVVIGGGNTAMDAARAAKRIPGVENVRLVYRRTKRYMPADEEELALAIEDGVEFLELLAPVGVKDGKLTCQVMELGAPDASGRRSPVDTGKTVDVPASIVITAVGELVDSALFKANGLELDKRGKAVVSESMESSVKNLYVVGDARRGPATVVEAIADATAAAVAIAGFDPEVDVEKNISPEYDKAKAKHGDLHLDVDPSHDKRCLACSTVCEACTEVCPNRANIAVRVPGMRQRQIVHVDGMCNECGNCGTFCPYNGLPYKDKFTLYWSEEDFRNSTNAGWLPKGDGSGVCLVRLGDEVKEYDVTDEHCGLYEDVRQLIQAVRESYGYLIK</sequence>
<proteinExistence type="predicted"/>
<dbReference type="InterPro" id="IPR023753">
    <property type="entry name" value="FAD/NAD-binding_dom"/>
</dbReference>
<dbReference type="InterPro" id="IPR017900">
    <property type="entry name" value="4Fe4S_Fe_S_CS"/>
</dbReference>
<reference evidence="5" key="1">
    <citation type="submission" date="2016-04" db="EMBL/GenBank/DDBJ databases">
        <authorList>
            <person name="Evans L.H."/>
            <person name="Alamgir A."/>
            <person name="Owens N."/>
            <person name="Weber N.D."/>
            <person name="Virtaneva K."/>
            <person name="Barbian K."/>
            <person name="Babar A."/>
            <person name="Rosenke K."/>
        </authorList>
    </citation>
    <scope>NUCLEOTIDE SEQUENCE</scope>
    <source>
        <strain evidence="5">86</strain>
    </source>
</reference>
<dbReference type="GO" id="GO:0051536">
    <property type="term" value="F:iron-sulfur cluster binding"/>
    <property type="evidence" value="ECO:0007669"/>
    <property type="project" value="UniProtKB-KW"/>
</dbReference>
<dbReference type="AlphaFoldDB" id="A0A212KGP7"/>
<evidence type="ECO:0000256" key="1">
    <source>
        <dbReference type="ARBA" id="ARBA00022723"/>
    </source>
</evidence>
<evidence type="ECO:0000259" key="4">
    <source>
        <dbReference type="PROSITE" id="PS51379"/>
    </source>
</evidence>
<dbReference type="InterPro" id="IPR036188">
    <property type="entry name" value="FAD/NAD-bd_sf"/>
</dbReference>
<dbReference type="PANTHER" id="PTHR42783">
    <property type="entry name" value="GLUTAMATE SYNTHASE [NADPH] SMALL CHAIN"/>
    <property type="match status" value="1"/>
</dbReference>
<dbReference type="SUPFAM" id="SSF51395">
    <property type="entry name" value="FMN-linked oxidoreductases"/>
    <property type="match status" value="1"/>
</dbReference>
<dbReference type="EMBL" id="FLUN01000001">
    <property type="protein sequence ID" value="SBW10916.1"/>
    <property type="molecule type" value="Genomic_DNA"/>
</dbReference>
<dbReference type="SUPFAM" id="SSF51971">
    <property type="entry name" value="Nucleotide-binding domain"/>
    <property type="match status" value="1"/>
</dbReference>
<feature type="domain" description="4Fe-4S ferredoxin-type" evidence="4">
    <location>
        <begin position="901"/>
        <end position="931"/>
    </location>
</feature>
<dbReference type="Pfam" id="PF07992">
    <property type="entry name" value="Pyr_redox_2"/>
    <property type="match status" value="1"/>
</dbReference>
<dbReference type="PROSITE" id="PS51379">
    <property type="entry name" value="4FE4S_FER_2"/>
    <property type="match status" value="1"/>
</dbReference>
<dbReference type="Gene3D" id="3.50.50.60">
    <property type="entry name" value="FAD/NAD(P)-binding domain"/>
    <property type="match status" value="1"/>
</dbReference>
<dbReference type="PRINTS" id="PR00419">
    <property type="entry name" value="ADXRDTASE"/>
</dbReference>
<dbReference type="PROSITE" id="PS00198">
    <property type="entry name" value="4FE4S_FER_1"/>
    <property type="match status" value="1"/>
</dbReference>
<evidence type="ECO:0000256" key="2">
    <source>
        <dbReference type="ARBA" id="ARBA00023004"/>
    </source>
</evidence>
<dbReference type="InterPro" id="IPR009051">
    <property type="entry name" value="Helical_ferredxn"/>
</dbReference>
<dbReference type="Pfam" id="PF14691">
    <property type="entry name" value="Fer4_20"/>
    <property type="match status" value="1"/>
</dbReference>
<dbReference type="SUPFAM" id="SSF46548">
    <property type="entry name" value="alpha-helical ferredoxin"/>
    <property type="match status" value="1"/>
</dbReference>
<evidence type="ECO:0000256" key="3">
    <source>
        <dbReference type="ARBA" id="ARBA00023014"/>
    </source>
</evidence>
<name>A0A212KGP7_9FIRM</name>